<protein>
    <submittedName>
        <fullName evidence="1">Uncharacterized protein</fullName>
    </submittedName>
</protein>
<accession>G4TQF6</accession>
<dbReference type="HOGENOM" id="CLU_423407_0_0_1"/>
<keyword evidence="2" id="KW-1185">Reference proteome</keyword>
<evidence type="ECO:0000313" key="2">
    <source>
        <dbReference type="Proteomes" id="UP000007148"/>
    </source>
</evidence>
<dbReference type="InParanoid" id="G4TQF6"/>
<name>G4TQF6_SERID</name>
<comment type="caution">
    <text evidence="1">The sequence shown here is derived from an EMBL/GenBank/DDBJ whole genome shotgun (WGS) entry which is preliminary data.</text>
</comment>
<proteinExistence type="predicted"/>
<organism evidence="1 2">
    <name type="scientific">Serendipita indica (strain DSM 11827)</name>
    <name type="common">Root endophyte fungus</name>
    <name type="synonym">Piriformospora indica</name>
    <dbReference type="NCBI Taxonomy" id="1109443"/>
    <lineage>
        <taxon>Eukaryota</taxon>
        <taxon>Fungi</taxon>
        <taxon>Dikarya</taxon>
        <taxon>Basidiomycota</taxon>
        <taxon>Agaricomycotina</taxon>
        <taxon>Agaricomycetes</taxon>
        <taxon>Sebacinales</taxon>
        <taxon>Serendipitaceae</taxon>
        <taxon>Serendipita</taxon>
    </lineage>
</organism>
<gene>
    <name evidence="1" type="ORF">PIIN_07502</name>
</gene>
<dbReference type="EMBL" id="CAFZ01000234">
    <property type="protein sequence ID" value="CCA73549.1"/>
    <property type="molecule type" value="Genomic_DNA"/>
</dbReference>
<evidence type="ECO:0000313" key="1">
    <source>
        <dbReference type="EMBL" id="CCA73549.1"/>
    </source>
</evidence>
<dbReference type="AlphaFoldDB" id="G4TQF6"/>
<dbReference type="Proteomes" id="UP000007148">
    <property type="component" value="Unassembled WGS sequence"/>
</dbReference>
<reference evidence="1 2" key="1">
    <citation type="journal article" date="2011" name="PLoS Pathog.">
        <title>Endophytic Life Strategies Decoded by Genome and Transcriptome Analyses of the Mutualistic Root Symbiont Piriformospora indica.</title>
        <authorList>
            <person name="Zuccaro A."/>
            <person name="Lahrmann U."/>
            <person name="Guldener U."/>
            <person name="Langen G."/>
            <person name="Pfiffi S."/>
            <person name="Biedenkopf D."/>
            <person name="Wong P."/>
            <person name="Samans B."/>
            <person name="Grimm C."/>
            <person name="Basiewicz M."/>
            <person name="Murat C."/>
            <person name="Martin F."/>
            <person name="Kogel K.H."/>
        </authorList>
    </citation>
    <scope>NUCLEOTIDE SEQUENCE [LARGE SCALE GENOMIC DNA]</scope>
    <source>
        <strain evidence="1 2">DSM 11827</strain>
    </source>
</reference>
<sequence>MPLVVRAYLAISAPDILREVIKRHIKCLIVINDGMNRHKDDKFDILQTRLLQYPPHLIDQVLWRDSKGDHPYVPREFRNGIFDHEHLGDREQFERDLRAYPACLLSLFDARMSARSRLVHGSTPRLSAGAFRFCVSRLTHFTSLIFNPDSFIQTANEVRQRVFFPSLQHLDIDGLHSYLYSTSAIPILVTPNIRQLALRGPWSDLYEYFTNSEYSFELTMLTLRSGWTRPAVEIGEDRHPYDLSLYRHSTHHLKIEVDIAQTREDLASRSFASFAQALVTSLGAIKLEITYVSRLNPYRSSSGYLWPSHIEPTGDKISCNVMTLATEAQSISDVYHVRNLIILGFPHPLYSFPDSWYSSLIDLTFGNVSTLAFFQRTQTWSELPAGKEGVFKSLLRLNCPLRLLVDILPSGYQFPVLEELHVKCKLSRGKLPHLRILGFDWFPEWTYIQEFIERSIETHGSASNITLRLPKRPGRPVLGAIVQLLNGATPDIPLPREPEGAATVGCQYCARVGWQARADCHLTHGQADWYEPSLAL</sequence>